<feature type="compositionally biased region" description="Basic and acidic residues" evidence="1">
    <location>
        <begin position="40"/>
        <end position="53"/>
    </location>
</feature>
<feature type="region of interest" description="Disordered" evidence="1">
    <location>
        <begin position="27"/>
        <end position="88"/>
    </location>
</feature>
<feature type="non-terminal residue" evidence="2">
    <location>
        <position position="1"/>
    </location>
</feature>
<proteinExistence type="predicted"/>
<accession>A0A4U0UPN9</accession>
<evidence type="ECO:0000313" key="3">
    <source>
        <dbReference type="Proteomes" id="UP000308768"/>
    </source>
</evidence>
<evidence type="ECO:0000313" key="2">
    <source>
        <dbReference type="EMBL" id="TKA37727.1"/>
    </source>
</evidence>
<evidence type="ECO:0000256" key="1">
    <source>
        <dbReference type="SAM" id="MobiDB-lite"/>
    </source>
</evidence>
<reference evidence="2 3" key="1">
    <citation type="submission" date="2017-03" db="EMBL/GenBank/DDBJ databases">
        <title>Genomes of endolithic fungi from Antarctica.</title>
        <authorList>
            <person name="Coleine C."/>
            <person name="Masonjones S."/>
            <person name="Stajich J.E."/>
        </authorList>
    </citation>
    <scope>NUCLEOTIDE SEQUENCE [LARGE SCALE GENOMIC DNA]</scope>
    <source>
        <strain evidence="2 3">CCFEE 5187</strain>
    </source>
</reference>
<comment type="caution">
    <text evidence="2">The sequence shown here is derived from an EMBL/GenBank/DDBJ whole genome shotgun (WGS) entry which is preliminary data.</text>
</comment>
<dbReference type="AlphaFoldDB" id="A0A4U0UPN9"/>
<dbReference type="EMBL" id="NAJN01003587">
    <property type="protein sequence ID" value="TKA37727.1"/>
    <property type="molecule type" value="Genomic_DNA"/>
</dbReference>
<keyword evidence="3" id="KW-1185">Reference proteome</keyword>
<gene>
    <name evidence="2" type="ORF">B0A49_13932</name>
</gene>
<organism evidence="2 3">
    <name type="scientific">Cryomyces minteri</name>
    <dbReference type="NCBI Taxonomy" id="331657"/>
    <lineage>
        <taxon>Eukaryota</taxon>
        <taxon>Fungi</taxon>
        <taxon>Dikarya</taxon>
        <taxon>Ascomycota</taxon>
        <taxon>Pezizomycotina</taxon>
        <taxon>Dothideomycetes</taxon>
        <taxon>Dothideomycetes incertae sedis</taxon>
        <taxon>Cryomyces</taxon>
    </lineage>
</organism>
<sequence length="129" mass="14191">LQGRQLHHFCLELHLSVRYTLRHRHPGHMQKESGNVYARAKSDGPTDRRDSLGHRQLPGLGNAATADRSVYADHSRCGKRHHRGAASGVSGHVQHFPVCHVQSASVHAVGGRNPMRHVQRCAVGYGTAD</sequence>
<feature type="non-terminal residue" evidence="2">
    <location>
        <position position="129"/>
    </location>
</feature>
<protein>
    <submittedName>
        <fullName evidence="2">Uncharacterized protein</fullName>
    </submittedName>
</protein>
<name>A0A4U0UPN9_9PEZI</name>
<dbReference type="Proteomes" id="UP000308768">
    <property type="component" value="Unassembled WGS sequence"/>
</dbReference>